<dbReference type="STRING" id="1313296.SAMN05661091_2165"/>
<dbReference type="Pfam" id="PF07293">
    <property type="entry name" value="DUF1450"/>
    <property type="match status" value="1"/>
</dbReference>
<dbReference type="EMBL" id="LT840184">
    <property type="protein sequence ID" value="SMF82343.1"/>
    <property type="molecule type" value="Genomic_DNA"/>
</dbReference>
<dbReference type="AlphaFoldDB" id="A0A1X7H9R8"/>
<dbReference type="Proteomes" id="UP000192940">
    <property type="component" value="Chromosome I"/>
</dbReference>
<dbReference type="InterPro" id="IPR009910">
    <property type="entry name" value="DUF1450"/>
</dbReference>
<keyword evidence="2" id="KW-1185">Reference proteome</keyword>
<evidence type="ECO:0000313" key="2">
    <source>
        <dbReference type="Proteomes" id="UP000192940"/>
    </source>
</evidence>
<gene>
    <name evidence="1" type="ORF">SAMN05661091_2165</name>
</gene>
<proteinExistence type="predicted"/>
<sequence>MMGIVVVEVCDSNLMSALDLEHLEELYPEIAVLRADCMNLCGLCRLRPYALVNGKRVFGKSTEECVDKIKAAIESELAVFHDN</sequence>
<evidence type="ECO:0000313" key="1">
    <source>
        <dbReference type="EMBL" id="SMF82343.1"/>
    </source>
</evidence>
<organism evidence="1 2">
    <name type="scientific">Paenibacillus uliginis N3/975</name>
    <dbReference type="NCBI Taxonomy" id="1313296"/>
    <lineage>
        <taxon>Bacteria</taxon>
        <taxon>Bacillati</taxon>
        <taxon>Bacillota</taxon>
        <taxon>Bacilli</taxon>
        <taxon>Bacillales</taxon>
        <taxon>Paenibacillaceae</taxon>
        <taxon>Paenibacillus</taxon>
    </lineage>
</organism>
<protein>
    <submittedName>
        <fullName evidence="1">Uncharacterized protein YuzB, UPF0349 family</fullName>
    </submittedName>
</protein>
<name>A0A1X7H9R8_9BACL</name>
<accession>A0A1X7H9R8</accession>
<reference evidence="1 2" key="1">
    <citation type="submission" date="2017-04" db="EMBL/GenBank/DDBJ databases">
        <authorList>
            <person name="Afonso C.L."/>
            <person name="Miller P.J."/>
            <person name="Scott M.A."/>
            <person name="Spackman E."/>
            <person name="Goraichik I."/>
            <person name="Dimitrov K.M."/>
            <person name="Suarez D.L."/>
            <person name="Swayne D.E."/>
        </authorList>
    </citation>
    <scope>NUCLEOTIDE SEQUENCE [LARGE SCALE GENOMIC DNA]</scope>
    <source>
        <strain evidence="1 2">N3/975</strain>
    </source>
</reference>